<dbReference type="Pfam" id="PF08495">
    <property type="entry name" value="FIST"/>
    <property type="match status" value="1"/>
</dbReference>
<protein>
    <submittedName>
        <fullName evidence="2">EAL domain, c-di-GMP-specific phosphodiesterase class I (Or its enzymatically inactive variant)</fullName>
    </submittedName>
</protein>
<dbReference type="InterPro" id="IPR035919">
    <property type="entry name" value="EAL_sf"/>
</dbReference>
<dbReference type="SUPFAM" id="SSF141868">
    <property type="entry name" value="EAL domain-like"/>
    <property type="match status" value="1"/>
</dbReference>
<dbReference type="PANTHER" id="PTHR33121:SF71">
    <property type="entry name" value="OXYGEN SENSOR PROTEIN DOSP"/>
    <property type="match status" value="1"/>
</dbReference>
<accession>A0A1T4LKW9</accession>
<dbReference type="Pfam" id="PF00563">
    <property type="entry name" value="EAL"/>
    <property type="match status" value="1"/>
</dbReference>
<evidence type="ECO:0000259" key="1">
    <source>
        <dbReference type="PROSITE" id="PS50883"/>
    </source>
</evidence>
<dbReference type="OrthoDB" id="7057390at2"/>
<dbReference type="RefSeq" id="WP_078711367.1">
    <property type="nucleotide sequence ID" value="NZ_FUWY01000002.1"/>
</dbReference>
<dbReference type="SMART" id="SM00052">
    <property type="entry name" value="EAL"/>
    <property type="match status" value="1"/>
</dbReference>
<reference evidence="3" key="1">
    <citation type="submission" date="2017-02" db="EMBL/GenBank/DDBJ databases">
        <authorList>
            <person name="Varghese N."/>
            <person name="Submissions S."/>
        </authorList>
    </citation>
    <scope>NUCLEOTIDE SEQUENCE [LARGE SCALE GENOMIC DNA]</scope>
    <source>
        <strain evidence="3">ATCC 25662</strain>
    </source>
</reference>
<dbReference type="InterPro" id="IPR050706">
    <property type="entry name" value="Cyclic-di-GMP_PDE-like"/>
</dbReference>
<proteinExistence type="predicted"/>
<evidence type="ECO:0000313" key="2">
    <source>
        <dbReference type="EMBL" id="SJZ55392.1"/>
    </source>
</evidence>
<dbReference type="InterPro" id="IPR019494">
    <property type="entry name" value="FIST_C"/>
</dbReference>
<name>A0A1T4LKW9_9FIRM</name>
<dbReference type="InterPro" id="IPR001633">
    <property type="entry name" value="EAL_dom"/>
</dbReference>
<gene>
    <name evidence="2" type="ORF">SAMN02745191_0942</name>
</gene>
<dbReference type="CDD" id="cd01948">
    <property type="entry name" value="EAL"/>
    <property type="match status" value="1"/>
</dbReference>
<feature type="domain" description="EAL" evidence="1">
    <location>
        <begin position="598"/>
        <end position="840"/>
    </location>
</feature>
<evidence type="ECO:0000313" key="3">
    <source>
        <dbReference type="Proteomes" id="UP000243297"/>
    </source>
</evidence>
<dbReference type="SMART" id="SM00897">
    <property type="entry name" value="FIST"/>
    <property type="match status" value="1"/>
</dbReference>
<dbReference type="GO" id="GO:0071111">
    <property type="term" value="F:cyclic-guanylate-specific phosphodiesterase activity"/>
    <property type="evidence" value="ECO:0007669"/>
    <property type="project" value="InterPro"/>
</dbReference>
<organism evidence="2 3">
    <name type="scientific">Anaerorhabdus furcosa</name>
    <dbReference type="NCBI Taxonomy" id="118967"/>
    <lineage>
        <taxon>Bacteria</taxon>
        <taxon>Bacillati</taxon>
        <taxon>Bacillota</taxon>
        <taxon>Erysipelotrichia</taxon>
        <taxon>Erysipelotrichales</taxon>
        <taxon>Erysipelotrichaceae</taxon>
        <taxon>Anaerorhabdus</taxon>
    </lineage>
</organism>
<keyword evidence="3" id="KW-1185">Reference proteome</keyword>
<dbReference type="Pfam" id="PF10442">
    <property type="entry name" value="FIST_C"/>
    <property type="match status" value="1"/>
</dbReference>
<dbReference type="Proteomes" id="UP000243297">
    <property type="component" value="Unassembled WGS sequence"/>
</dbReference>
<dbReference type="EMBL" id="FUWY01000002">
    <property type="protein sequence ID" value="SJZ55392.1"/>
    <property type="molecule type" value="Genomic_DNA"/>
</dbReference>
<dbReference type="STRING" id="118967.SAMN02745191_0942"/>
<dbReference type="InterPro" id="IPR013702">
    <property type="entry name" value="FIST_domain_N"/>
</dbReference>
<dbReference type="PROSITE" id="PS50883">
    <property type="entry name" value="EAL"/>
    <property type="match status" value="1"/>
</dbReference>
<dbReference type="PANTHER" id="PTHR33121">
    <property type="entry name" value="CYCLIC DI-GMP PHOSPHODIESTERASE PDEF"/>
    <property type="match status" value="1"/>
</dbReference>
<dbReference type="Gene3D" id="3.20.20.450">
    <property type="entry name" value="EAL domain"/>
    <property type="match status" value="1"/>
</dbReference>
<dbReference type="AlphaFoldDB" id="A0A1T4LKW9"/>
<sequence>MLNLQLLFESKQQFQIELDKININTDSPCLVRVYACNKEENEIADVVNDIESILSKSKIIGCSTSGVIYKGKQYEDHILVIIEQFRETDVITGLVEYTNKTPREVVLEMKEILGSVKGKAMHIFSGAQWIEITECVELINQILPDLKLTGGIAGGEIGHDKIPFVFESSKIRKEGIVFAAYINDDMNIFCDANISHEPISSVYSIDSVDGCYLKSIEKTPATDWCFEQFGIEKLEEYRFWQQIVENDELTKFPLILEGHHGVSRFLHYDSTKGKMSLYQMKLPENTKFRIGYVSPTRCVKECHDICVRIAKEPIESLFCYTCVFRKLYLENCAEWELKPFASANISGAFMLGEIGWNVDRNEVFNGSCVYFGISEEESYITPDFSVFNDLYRVHTDDDKLVNFVLKKQSLAMTHENQLLMDKLLDQQEKSKQQLFQDSITGLGNTLKYTNDKKEMHFNKMCLIQIENFNLLVSRLGQEGYHELLKDATRKLHHYLVCLEDAEKFNYYILNDSTLFIAAGSMVTKELFIKHIDYIYDHFQTMHFDAVNEVLINRFIIVNADKNLLETGILALKECQSLQTHYVDYNEIDENRGNSLEKEEEILNVLNYAIDTDNIIPYFQGIHDNKHQCINKFEALMRIVDEDGNVYVPSQFMDIAKKYHLYSKLSISMIEKVLTLFDGSNFEVSINLSAYDISYRSVNEFILQKLSKMKDCKNFVFEILEDESFKDMEVLRKFLKEVRKFGVKIAIDDFGIGYSNFMAIAQMAPDYIKIDGSIVKNIQRDELCKKVLENIVFLGKQLNVEIIAEFVEDLIIQEEVIKHKIQYSQGYCFSKPVPFAHLTLS</sequence>